<dbReference type="GeneID" id="28991175"/>
<accession>A0A167QGF4</accession>
<dbReference type="OrthoDB" id="2244085at2759"/>
<dbReference type="VEuPathDB" id="FungiDB:PHYBLDRAFT_139691"/>
<keyword evidence="2" id="KW-1185">Reference proteome</keyword>
<dbReference type="EMBL" id="KV440972">
    <property type="protein sequence ID" value="OAD79658.1"/>
    <property type="molecule type" value="Genomic_DNA"/>
</dbReference>
<name>A0A167QGF4_PHYB8</name>
<evidence type="ECO:0000313" key="2">
    <source>
        <dbReference type="Proteomes" id="UP000077315"/>
    </source>
</evidence>
<dbReference type="InParanoid" id="A0A167QGF4"/>
<organism evidence="1 2">
    <name type="scientific">Phycomyces blakesleeanus (strain ATCC 8743b / DSM 1359 / FGSC 10004 / NBRC 33097 / NRRL 1555)</name>
    <dbReference type="NCBI Taxonomy" id="763407"/>
    <lineage>
        <taxon>Eukaryota</taxon>
        <taxon>Fungi</taxon>
        <taxon>Fungi incertae sedis</taxon>
        <taxon>Mucoromycota</taxon>
        <taxon>Mucoromycotina</taxon>
        <taxon>Mucoromycetes</taxon>
        <taxon>Mucorales</taxon>
        <taxon>Phycomycetaceae</taxon>
        <taxon>Phycomyces</taxon>
    </lineage>
</organism>
<evidence type="ECO:0000313" key="1">
    <source>
        <dbReference type="EMBL" id="OAD79658.1"/>
    </source>
</evidence>
<dbReference type="Proteomes" id="UP000077315">
    <property type="component" value="Unassembled WGS sequence"/>
</dbReference>
<dbReference type="RefSeq" id="XP_018297698.1">
    <property type="nucleotide sequence ID" value="XM_018430269.1"/>
</dbReference>
<dbReference type="AlphaFoldDB" id="A0A167QGF4"/>
<sequence>MACHKGTQTTDVTICRRERDTNISLRYMTPPQGMFNCSFYPELKCTQVLDYQTHSQDTFTLDKLDCVLEGGNLAIEISFFFGTISHIDDIQQIGIHPWLREALVNSMQLYGFKCKEMCFSESCQTSCSMRPTKEIDDSEVLEKLLKSHSMKMMNYGAFSINHLLSNTLCSTYPLIFSPSYAERLGVGIKNIPDIAHALQRIRETARQSDRTKFYDATSSCLKKIGSKYDSLKPHSDDIPYSETSWIDTTIGLYFSQKRASHLRTFTNTRPKYSISTMLKNLDSPNYPESI</sequence>
<proteinExistence type="predicted"/>
<gene>
    <name evidence="1" type="ORF">PHYBLDRAFT_139691</name>
</gene>
<reference evidence="2" key="1">
    <citation type="submission" date="2015-06" db="EMBL/GenBank/DDBJ databases">
        <title>Expansion of signal transduction pathways in fungi by whole-genome duplication.</title>
        <authorList>
            <consortium name="DOE Joint Genome Institute"/>
            <person name="Corrochano L.M."/>
            <person name="Kuo A."/>
            <person name="Marcet-Houben M."/>
            <person name="Polaino S."/>
            <person name="Salamov A."/>
            <person name="Villalobos J.M."/>
            <person name="Alvarez M.I."/>
            <person name="Avalos J."/>
            <person name="Benito E.P."/>
            <person name="Benoit I."/>
            <person name="Burger G."/>
            <person name="Camino L.P."/>
            <person name="Canovas D."/>
            <person name="Cerda-Olmedo E."/>
            <person name="Cheng J.-F."/>
            <person name="Dominguez A."/>
            <person name="Elias M."/>
            <person name="Eslava A.P."/>
            <person name="Glaser F."/>
            <person name="Grimwood J."/>
            <person name="Gutierrez G."/>
            <person name="Heitman J."/>
            <person name="Henrissat B."/>
            <person name="Iturriaga E.A."/>
            <person name="Lang B.F."/>
            <person name="Lavin J.L."/>
            <person name="Lee S."/>
            <person name="Li W."/>
            <person name="Lindquist E."/>
            <person name="Lopez-Garcia S."/>
            <person name="Luque E.M."/>
            <person name="Marcos A.T."/>
            <person name="Martin J."/>
            <person name="McCluskey K."/>
            <person name="Medina H.R."/>
            <person name="Miralles-Duran A."/>
            <person name="Miyazaki A."/>
            <person name="Munoz-Torres E."/>
            <person name="Oguiza J.A."/>
            <person name="Ohm R."/>
            <person name="Olmedo M."/>
            <person name="Orejas M."/>
            <person name="Ortiz-Castellanos L."/>
            <person name="Pisabarro A.G."/>
            <person name="Rodriguez-Romero J."/>
            <person name="Ruiz-Herrera J."/>
            <person name="Ruiz-Vazquez R."/>
            <person name="Sanz C."/>
            <person name="Schackwitz W."/>
            <person name="Schmutz J."/>
            <person name="Shahriari M."/>
            <person name="Shelest E."/>
            <person name="Silva-Franco F."/>
            <person name="Soanes D."/>
            <person name="Syed K."/>
            <person name="Tagua V.G."/>
            <person name="Talbot N.J."/>
            <person name="Thon M."/>
            <person name="De vries R.P."/>
            <person name="Wiebenga A."/>
            <person name="Yadav J.S."/>
            <person name="Braun E.L."/>
            <person name="Baker S."/>
            <person name="Garre V."/>
            <person name="Horwitz B."/>
            <person name="Torres-Martinez S."/>
            <person name="Idnurm A."/>
            <person name="Herrera-Estrella A."/>
            <person name="Gabaldon T."/>
            <person name="Grigoriev I.V."/>
        </authorList>
    </citation>
    <scope>NUCLEOTIDE SEQUENCE [LARGE SCALE GENOMIC DNA]</scope>
    <source>
        <strain evidence="2">NRRL 1555(-)</strain>
    </source>
</reference>
<protein>
    <submittedName>
        <fullName evidence="1">Uncharacterized protein</fullName>
    </submittedName>
</protein>